<protein>
    <recommendedName>
        <fullName evidence="11">Aminopeptidase</fullName>
        <ecNumber evidence="11">3.4.11.-</ecNumber>
    </recommendedName>
</protein>
<dbReference type="Gene3D" id="1.25.50.20">
    <property type="match status" value="1"/>
</dbReference>
<dbReference type="GO" id="GO:0008270">
    <property type="term" value="F:zinc ion binding"/>
    <property type="evidence" value="ECO:0007669"/>
    <property type="project" value="UniProtKB-UniRule"/>
</dbReference>
<dbReference type="PRINTS" id="PR00756">
    <property type="entry name" value="ALADIPTASE"/>
</dbReference>
<dbReference type="InterPro" id="IPR050344">
    <property type="entry name" value="Peptidase_M1_aminopeptidases"/>
</dbReference>
<dbReference type="EMBL" id="BEYU01000037">
    <property type="protein sequence ID" value="GBG27903.1"/>
    <property type="molecule type" value="Genomic_DNA"/>
</dbReference>
<evidence type="ECO:0000256" key="9">
    <source>
        <dbReference type="PIRSR" id="PIRSR634016-3"/>
    </source>
</evidence>
<evidence type="ECO:0000256" key="4">
    <source>
        <dbReference type="ARBA" id="ARBA00022723"/>
    </source>
</evidence>
<dbReference type="FunFam" id="1.10.390.10:FF:000001">
    <property type="entry name" value="Aminopeptidase"/>
    <property type="match status" value="1"/>
</dbReference>
<dbReference type="GO" id="GO:0016020">
    <property type="term" value="C:membrane"/>
    <property type="evidence" value="ECO:0007669"/>
    <property type="project" value="TreeGrafter"/>
</dbReference>
<evidence type="ECO:0000256" key="7">
    <source>
        <dbReference type="ARBA" id="ARBA00023049"/>
    </source>
</evidence>
<evidence type="ECO:0000256" key="10">
    <source>
        <dbReference type="PIRSR" id="PIRSR634016-4"/>
    </source>
</evidence>
<dbReference type="GO" id="GO:0070006">
    <property type="term" value="F:metalloaminopeptidase activity"/>
    <property type="evidence" value="ECO:0007669"/>
    <property type="project" value="TreeGrafter"/>
</dbReference>
<dbReference type="GO" id="GO:0005737">
    <property type="term" value="C:cytoplasm"/>
    <property type="evidence" value="ECO:0007669"/>
    <property type="project" value="TreeGrafter"/>
</dbReference>
<dbReference type="InterPro" id="IPR024571">
    <property type="entry name" value="ERAP1-like_C_dom"/>
</dbReference>
<comment type="caution">
    <text evidence="15">The sequence shown here is derived from an EMBL/GenBank/DDBJ whole genome shotgun (WGS) entry which is preliminary data.</text>
</comment>
<accession>A0A2R5GGY0</accession>
<dbReference type="InterPro" id="IPR042097">
    <property type="entry name" value="Aminopeptidase_N-like_N_sf"/>
</dbReference>
<evidence type="ECO:0000256" key="3">
    <source>
        <dbReference type="ARBA" id="ARBA00022670"/>
    </source>
</evidence>
<dbReference type="Pfam" id="PF11838">
    <property type="entry name" value="ERAP1_C"/>
    <property type="match status" value="1"/>
</dbReference>
<dbReference type="OrthoDB" id="10031169at2759"/>
<name>A0A2R5GGY0_9STRA</name>
<dbReference type="SUPFAM" id="SSF63737">
    <property type="entry name" value="Leukotriene A4 hydrolase N-terminal domain"/>
    <property type="match status" value="1"/>
</dbReference>
<sequence length="918" mass="101433">MRLDNDPKRWLTPKKYTLNVAIDLEAYEFRGSVDIEVEAATSYRAQEDSGTLLVLHAKELEFPSGATALIEGSKKTSVETSIDASQEIVSFRFEDDIASQSPTHVTIAFEGKLTDCLAGLYRSFYSTSSGERRCMAVTQFEATDARRAFPCFDDPALKAVFELTVTAPADRLCISNTPVVETNTVQEAGTKLCRFAPTPKMSTYLLAIVVGEFDVVTGYSQRGVLGSVYVPLGRSREGQFALDVACKALDFYEHEYGVDYPLQKQDLLAIPDFAAGAMENWGCVTYREARLLVDEKMTSVSARFSVARVVCHELAHQWFGNLVTMKWWEDLFLNEGFARFMEFAAVSHIFPDWDAWTIFVQDVQALALHLDSLQTTHPVRVEVRDAAAISEAFDAISYAKGASIIRMLESFLGHDVFMQGIRKYLERHAYENAELSDLLTCIEEANADTVASGEITSLMDAWTTAEGYPVVILTEKEGSIQAHQERFLYSPTKSASADDARWIVPMKIRAGGETAQTRKTLDSPDAWASLSAELTALDKGGQWFNLNADMSGFYRVCYTESQWTRLLDQMAARQDATAPIGSSDPSDLGLSNTDRLGLVRDAFYCAVSGYSPLAVPLRLFLGLMPKLTEKDPAVLRELTLRLQSLAQLYRDESFFEEFARKLIVPCCKPIMDEVALLAPEEGEESMAKINLRVAVLKTLALAPASALPDNDESLFDKAVALTKAHYAADGGSAKPIPANVRLAVFQLAAKDEAAPVELYELLNDRFVQGETSLAAEEKRDLLATLASFAQHDALVERVVEYAVSDQIRAQDLALVVHTLCASSHKASKLMWEHISTEYERIFAKYGSIGFQWGAFLGGTVRGLRTQSELDEVSAFFETHEKGAAAQALGTAIETVQARIDRVNNEAPQVKAFLAELEA</sequence>
<dbReference type="Gene3D" id="2.60.40.1910">
    <property type="match status" value="1"/>
</dbReference>
<evidence type="ECO:0000313" key="15">
    <source>
        <dbReference type="EMBL" id="GBG27903.1"/>
    </source>
</evidence>
<keyword evidence="5 11" id="KW-0378">Hydrolase</keyword>
<keyword evidence="16" id="KW-1185">Reference proteome</keyword>
<dbReference type="InterPro" id="IPR034016">
    <property type="entry name" value="M1_APN-typ"/>
</dbReference>
<evidence type="ECO:0000313" key="16">
    <source>
        <dbReference type="Proteomes" id="UP000241890"/>
    </source>
</evidence>
<dbReference type="CDD" id="cd09601">
    <property type="entry name" value="M1_APN-Q_like"/>
    <property type="match status" value="1"/>
</dbReference>
<dbReference type="InterPro" id="IPR027268">
    <property type="entry name" value="Peptidase_M4/M1_CTD_sf"/>
</dbReference>
<comment type="cofactor">
    <cofactor evidence="9 11">
        <name>Zn(2+)</name>
        <dbReference type="ChEBI" id="CHEBI:29105"/>
    </cofactor>
    <text evidence="9 11">Binds 1 zinc ion per subunit.</text>
</comment>
<feature type="site" description="Transition state stabilizer" evidence="10">
    <location>
        <position position="398"/>
    </location>
</feature>
<feature type="binding site" evidence="9">
    <location>
        <position position="335"/>
    </location>
    <ligand>
        <name>Zn(2+)</name>
        <dbReference type="ChEBI" id="CHEBI:29105"/>
        <note>catalytic</note>
    </ligand>
</feature>
<dbReference type="InterPro" id="IPR045357">
    <property type="entry name" value="Aminopeptidase_N-like_N"/>
</dbReference>
<gene>
    <name evidence="15" type="ORF">FCC1311_041262</name>
</gene>
<dbReference type="Gene3D" id="1.10.390.10">
    <property type="entry name" value="Neutral Protease Domain 2"/>
    <property type="match status" value="1"/>
</dbReference>
<dbReference type="Gene3D" id="2.60.40.1730">
    <property type="entry name" value="tricorn interacting facor f3 domain"/>
    <property type="match status" value="1"/>
</dbReference>
<feature type="domain" description="Peptidase M1 membrane alanine aminopeptidase" evidence="12">
    <location>
        <begin position="240"/>
        <end position="462"/>
    </location>
</feature>
<keyword evidence="3 11" id="KW-0645">Protease</keyword>
<evidence type="ECO:0000256" key="11">
    <source>
        <dbReference type="RuleBase" id="RU364040"/>
    </source>
</evidence>
<dbReference type="AlphaFoldDB" id="A0A2R5GGY0"/>
<dbReference type="EC" id="3.4.11.-" evidence="11"/>
<dbReference type="Pfam" id="PF17900">
    <property type="entry name" value="Peptidase_M1_N"/>
    <property type="match status" value="1"/>
</dbReference>
<dbReference type="SUPFAM" id="SSF55486">
    <property type="entry name" value="Metalloproteases ('zincins'), catalytic domain"/>
    <property type="match status" value="1"/>
</dbReference>
<dbReference type="InterPro" id="IPR014782">
    <property type="entry name" value="Peptidase_M1_dom"/>
</dbReference>
<dbReference type="Proteomes" id="UP000241890">
    <property type="component" value="Unassembled WGS sequence"/>
</dbReference>
<dbReference type="PANTHER" id="PTHR11533:SF174">
    <property type="entry name" value="PUROMYCIN-SENSITIVE AMINOPEPTIDASE-RELATED"/>
    <property type="match status" value="1"/>
</dbReference>
<evidence type="ECO:0000259" key="12">
    <source>
        <dbReference type="Pfam" id="PF01433"/>
    </source>
</evidence>
<organism evidence="15 16">
    <name type="scientific">Hondaea fermentalgiana</name>
    <dbReference type="NCBI Taxonomy" id="2315210"/>
    <lineage>
        <taxon>Eukaryota</taxon>
        <taxon>Sar</taxon>
        <taxon>Stramenopiles</taxon>
        <taxon>Bigyra</taxon>
        <taxon>Labyrinthulomycetes</taxon>
        <taxon>Thraustochytrida</taxon>
        <taxon>Thraustochytriidae</taxon>
        <taxon>Hondaea</taxon>
    </lineage>
</organism>
<dbReference type="InParanoid" id="A0A2R5GGY0"/>
<reference evidence="15 16" key="1">
    <citation type="submission" date="2017-12" db="EMBL/GenBank/DDBJ databases">
        <title>Sequencing, de novo assembly and annotation of complete genome of a new Thraustochytrid species, strain FCC1311.</title>
        <authorList>
            <person name="Sedici K."/>
            <person name="Godart F."/>
            <person name="Aiese Cigliano R."/>
            <person name="Sanseverino W."/>
            <person name="Barakat M."/>
            <person name="Ortet P."/>
            <person name="Marechal E."/>
            <person name="Cagnac O."/>
            <person name="Amato A."/>
        </authorList>
    </citation>
    <scope>NUCLEOTIDE SEQUENCE [LARGE SCALE GENOMIC DNA]</scope>
</reference>
<feature type="binding site" evidence="9">
    <location>
        <position position="312"/>
    </location>
    <ligand>
        <name>Zn(2+)</name>
        <dbReference type="ChEBI" id="CHEBI:29105"/>
        <note>catalytic</note>
    </ligand>
</feature>
<keyword evidence="6 9" id="KW-0862">Zinc</keyword>
<feature type="domain" description="Aminopeptidase N-like N-terminal" evidence="14">
    <location>
        <begin position="13"/>
        <end position="205"/>
    </location>
</feature>
<evidence type="ECO:0000256" key="8">
    <source>
        <dbReference type="PIRSR" id="PIRSR634016-1"/>
    </source>
</evidence>
<evidence type="ECO:0000259" key="14">
    <source>
        <dbReference type="Pfam" id="PF17900"/>
    </source>
</evidence>
<dbReference type="PANTHER" id="PTHR11533">
    <property type="entry name" value="PROTEASE M1 ZINC METALLOPROTEASE"/>
    <property type="match status" value="1"/>
</dbReference>
<proteinExistence type="inferred from homology"/>
<dbReference type="GO" id="GO:0042277">
    <property type="term" value="F:peptide binding"/>
    <property type="evidence" value="ECO:0007669"/>
    <property type="project" value="TreeGrafter"/>
</dbReference>
<dbReference type="Pfam" id="PF01433">
    <property type="entry name" value="Peptidase_M1"/>
    <property type="match status" value="1"/>
</dbReference>
<keyword evidence="7 11" id="KW-0482">Metalloprotease</keyword>
<evidence type="ECO:0000256" key="2">
    <source>
        <dbReference type="ARBA" id="ARBA00022438"/>
    </source>
</evidence>
<comment type="similarity">
    <text evidence="1 11">Belongs to the peptidase M1 family.</text>
</comment>
<feature type="domain" description="ERAP1-like C-terminal" evidence="13">
    <location>
        <begin position="543"/>
        <end position="897"/>
    </location>
</feature>
<evidence type="ECO:0000259" key="13">
    <source>
        <dbReference type="Pfam" id="PF11838"/>
    </source>
</evidence>
<evidence type="ECO:0000256" key="5">
    <source>
        <dbReference type="ARBA" id="ARBA00022801"/>
    </source>
</evidence>
<evidence type="ECO:0000256" key="6">
    <source>
        <dbReference type="ARBA" id="ARBA00022833"/>
    </source>
</evidence>
<feature type="binding site" evidence="9">
    <location>
        <position position="316"/>
    </location>
    <ligand>
        <name>Zn(2+)</name>
        <dbReference type="ChEBI" id="CHEBI:29105"/>
        <note>catalytic</note>
    </ligand>
</feature>
<evidence type="ECO:0000256" key="1">
    <source>
        <dbReference type="ARBA" id="ARBA00010136"/>
    </source>
</evidence>
<dbReference type="GO" id="GO:0005615">
    <property type="term" value="C:extracellular space"/>
    <property type="evidence" value="ECO:0007669"/>
    <property type="project" value="TreeGrafter"/>
</dbReference>
<keyword evidence="2 11" id="KW-0031">Aminopeptidase</keyword>
<dbReference type="GO" id="GO:0006508">
    <property type="term" value="P:proteolysis"/>
    <property type="evidence" value="ECO:0007669"/>
    <property type="project" value="UniProtKB-KW"/>
</dbReference>
<feature type="active site" description="Proton acceptor" evidence="8">
    <location>
        <position position="313"/>
    </location>
</feature>
<keyword evidence="4 9" id="KW-0479">Metal-binding</keyword>
<dbReference type="InterPro" id="IPR001930">
    <property type="entry name" value="Peptidase_M1"/>
</dbReference>
<dbReference type="GO" id="GO:0043171">
    <property type="term" value="P:peptide catabolic process"/>
    <property type="evidence" value="ECO:0007669"/>
    <property type="project" value="TreeGrafter"/>
</dbReference>